<name>A0ACC2MJR2_PERAE</name>
<gene>
    <name evidence="1" type="ORF">MRB53_007735</name>
</gene>
<protein>
    <submittedName>
        <fullName evidence="1">Uncharacterized protein</fullName>
    </submittedName>
</protein>
<keyword evidence="2" id="KW-1185">Reference proteome</keyword>
<proteinExistence type="predicted"/>
<organism evidence="1 2">
    <name type="scientific">Persea americana</name>
    <name type="common">Avocado</name>
    <dbReference type="NCBI Taxonomy" id="3435"/>
    <lineage>
        <taxon>Eukaryota</taxon>
        <taxon>Viridiplantae</taxon>
        <taxon>Streptophyta</taxon>
        <taxon>Embryophyta</taxon>
        <taxon>Tracheophyta</taxon>
        <taxon>Spermatophyta</taxon>
        <taxon>Magnoliopsida</taxon>
        <taxon>Magnoliidae</taxon>
        <taxon>Laurales</taxon>
        <taxon>Lauraceae</taxon>
        <taxon>Persea</taxon>
    </lineage>
</organism>
<dbReference type="EMBL" id="CM056810">
    <property type="protein sequence ID" value="KAJ8645987.1"/>
    <property type="molecule type" value="Genomic_DNA"/>
</dbReference>
<evidence type="ECO:0000313" key="2">
    <source>
        <dbReference type="Proteomes" id="UP001234297"/>
    </source>
</evidence>
<evidence type="ECO:0000313" key="1">
    <source>
        <dbReference type="EMBL" id="KAJ8645987.1"/>
    </source>
</evidence>
<sequence length="156" mass="17424">MAARATSLWRSMVSRVGGSSRRFTSTAAPTIDMFLEEPVKPKPRVIRGDFVPVYVALGMITLSMSFGLHCAKQQLLYAPNVFVSKKKRETFPEVCDPDYVVDEADKFKTKSFFRRIARVQEFGKDEVMSNPISGDALKSEKRAVTLKSVGVEPSKV</sequence>
<comment type="caution">
    <text evidence="1">The sequence shown here is derived from an EMBL/GenBank/DDBJ whole genome shotgun (WGS) entry which is preliminary data.</text>
</comment>
<dbReference type="Proteomes" id="UP001234297">
    <property type="component" value="Chromosome 2"/>
</dbReference>
<reference evidence="1 2" key="1">
    <citation type="journal article" date="2022" name="Hortic Res">
        <title>A haplotype resolved chromosomal level avocado genome allows analysis of novel avocado genes.</title>
        <authorList>
            <person name="Nath O."/>
            <person name="Fletcher S.J."/>
            <person name="Hayward A."/>
            <person name="Shaw L.M."/>
            <person name="Masouleh A.K."/>
            <person name="Furtado A."/>
            <person name="Henry R.J."/>
            <person name="Mitter N."/>
        </authorList>
    </citation>
    <scope>NUCLEOTIDE SEQUENCE [LARGE SCALE GENOMIC DNA]</scope>
    <source>
        <strain evidence="2">cv. Hass</strain>
    </source>
</reference>
<accession>A0ACC2MJR2</accession>